<dbReference type="RefSeq" id="WP_034452331.1">
    <property type="nucleotide sequence ID" value="NZ_CACVBJ010000012.1"/>
</dbReference>
<dbReference type="EMBL" id="UFTD01000001">
    <property type="protein sequence ID" value="SSZ39264.1"/>
    <property type="molecule type" value="Genomic_DNA"/>
</dbReference>
<sequence length="93" mass="10539">MSRSLSTYTHHNNVFADHDAFVLYPEEGVKAIVPQVSTYLSMPHALFQVGLMDMNNHKKQLETLRIAAGALGENGKKSRTFCARLRWKLSLCF</sequence>
<protein>
    <submittedName>
        <fullName evidence="1">Uncharacterized protein</fullName>
    </submittedName>
</protein>
<evidence type="ECO:0000313" key="1">
    <source>
        <dbReference type="EMBL" id="SSZ39264.1"/>
    </source>
</evidence>
<evidence type="ECO:0000313" key="2">
    <source>
        <dbReference type="Proteomes" id="UP000253846"/>
    </source>
</evidence>
<name>A0A336NAS3_BARGR</name>
<reference evidence="1 2" key="1">
    <citation type="submission" date="2018-06" db="EMBL/GenBank/DDBJ databases">
        <authorList>
            <consortium name="Pathogen Informatics"/>
            <person name="Doyle S."/>
        </authorList>
    </citation>
    <scope>NUCLEOTIDE SEQUENCE [LARGE SCALE GENOMIC DNA]</scope>
    <source>
        <strain evidence="1 2">NCTC12860</strain>
    </source>
</reference>
<proteinExistence type="predicted"/>
<accession>A0A336NAS3</accession>
<gene>
    <name evidence="1" type="ORF">NCTC12860_00468</name>
</gene>
<dbReference type="AlphaFoldDB" id="A0A336NAS3"/>
<organism evidence="1 2">
    <name type="scientific">Bartonella grahamii</name>
    <dbReference type="NCBI Taxonomy" id="33045"/>
    <lineage>
        <taxon>Bacteria</taxon>
        <taxon>Pseudomonadati</taxon>
        <taxon>Pseudomonadota</taxon>
        <taxon>Alphaproteobacteria</taxon>
        <taxon>Hyphomicrobiales</taxon>
        <taxon>Bartonellaceae</taxon>
        <taxon>Bartonella</taxon>
    </lineage>
</organism>
<dbReference type="Proteomes" id="UP000253846">
    <property type="component" value="Unassembled WGS sequence"/>
</dbReference>